<organism evidence="1 2">
    <name type="scientific">Cetraspora pellucida</name>
    <dbReference type="NCBI Taxonomy" id="1433469"/>
    <lineage>
        <taxon>Eukaryota</taxon>
        <taxon>Fungi</taxon>
        <taxon>Fungi incertae sedis</taxon>
        <taxon>Mucoromycota</taxon>
        <taxon>Glomeromycotina</taxon>
        <taxon>Glomeromycetes</taxon>
        <taxon>Diversisporales</taxon>
        <taxon>Gigasporaceae</taxon>
        <taxon>Cetraspora</taxon>
    </lineage>
</organism>
<keyword evidence="2" id="KW-1185">Reference proteome</keyword>
<comment type="caution">
    <text evidence="1">The sequence shown here is derived from an EMBL/GenBank/DDBJ whole genome shotgun (WGS) entry which is preliminary data.</text>
</comment>
<accession>A0A9N9HPU1</accession>
<name>A0A9N9HPU1_9GLOM</name>
<dbReference type="EMBL" id="CAJVQA010010684">
    <property type="protein sequence ID" value="CAG8699666.1"/>
    <property type="molecule type" value="Genomic_DNA"/>
</dbReference>
<reference evidence="1" key="1">
    <citation type="submission" date="2021-06" db="EMBL/GenBank/DDBJ databases">
        <authorList>
            <person name="Kallberg Y."/>
            <person name="Tangrot J."/>
            <person name="Rosling A."/>
        </authorList>
    </citation>
    <scope>NUCLEOTIDE SEQUENCE</scope>
    <source>
        <strain evidence="1">FL966</strain>
    </source>
</reference>
<evidence type="ECO:0000313" key="2">
    <source>
        <dbReference type="Proteomes" id="UP000789759"/>
    </source>
</evidence>
<protein>
    <submittedName>
        <fullName evidence="1">13792_t:CDS:1</fullName>
    </submittedName>
</protein>
<gene>
    <name evidence="1" type="ORF">CPELLU_LOCUS11752</name>
</gene>
<proteinExistence type="predicted"/>
<evidence type="ECO:0000313" key="1">
    <source>
        <dbReference type="EMBL" id="CAG8699666.1"/>
    </source>
</evidence>
<dbReference type="Proteomes" id="UP000789759">
    <property type="component" value="Unassembled WGS sequence"/>
</dbReference>
<dbReference type="AlphaFoldDB" id="A0A9N9HPU1"/>
<sequence>MTDGQSKKTTNLHKEVSIATGVGEVTIARVVAEFNKTGKVTASEQGHRAPKDFQAEYVNAIHVLILFANRNGLPLSLREIILELSKLGFVISKAQLARDENLNEEV</sequence>
<dbReference type="OrthoDB" id="2433607at2759"/>